<dbReference type="AlphaFoldDB" id="A0A7I7SZM1"/>
<accession>A0A7I7SZM1</accession>
<dbReference type="InterPro" id="IPR036249">
    <property type="entry name" value="Thioredoxin-like_sf"/>
</dbReference>
<protein>
    <submittedName>
        <fullName evidence="2">Peroxiredoxin</fullName>
    </submittedName>
</protein>
<feature type="domain" description="Thioredoxin" evidence="1">
    <location>
        <begin position="16"/>
        <end position="168"/>
    </location>
</feature>
<dbReference type="EMBL" id="AP022596">
    <property type="protein sequence ID" value="BBY62133.1"/>
    <property type="molecule type" value="Genomic_DNA"/>
</dbReference>
<dbReference type="RefSeq" id="WP_246227620.1">
    <property type="nucleotide sequence ID" value="NZ_AP022596.1"/>
</dbReference>
<reference evidence="2 3" key="1">
    <citation type="journal article" date="2019" name="Emerg. Microbes Infect.">
        <title>Comprehensive subspecies identification of 175 nontuberculous mycobacteria species based on 7547 genomic profiles.</title>
        <authorList>
            <person name="Matsumoto Y."/>
            <person name="Kinjo T."/>
            <person name="Motooka D."/>
            <person name="Nabeya D."/>
            <person name="Jung N."/>
            <person name="Uechi K."/>
            <person name="Horii T."/>
            <person name="Iida T."/>
            <person name="Fujita J."/>
            <person name="Nakamura S."/>
        </authorList>
    </citation>
    <scope>NUCLEOTIDE SEQUENCE [LARGE SCALE GENOMIC DNA]</scope>
    <source>
        <strain evidence="2 3">JCM 30396</strain>
    </source>
</reference>
<dbReference type="PROSITE" id="PS51352">
    <property type="entry name" value="THIOREDOXIN_2"/>
    <property type="match status" value="1"/>
</dbReference>
<name>A0A7I7SZM1_9MYCO</name>
<organism evidence="2 3">
    <name type="scientific">Mycolicibacterium helvum</name>
    <dbReference type="NCBI Taxonomy" id="1534349"/>
    <lineage>
        <taxon>Bacteria</taxon>
        <taxon>Bacillati</taxon>
        <taxon>Actinomycetota</taxon>
        <taxon>Actinomycetes</taxon>
        <taxon>Mycobacteriales</taxon>
        <taxon>Mycobacteriaceae</taxon>
        <taxon>Mycolicibacterium</taxon>
    </lineage>
</organism>
<dbReference type="GO" id="GO:0016209">
    <property type="term" value="F:antioxidant activity"/>
    <property type="evidence" value="ECO:0007669"/>
    <property type="project" value="InterPro"/>
</dbReference>
<sequence length="173" mass="18066">MTVSTNHDGRTSISRLVNGQQFPPLDVSAVGGGTISLPGDLAGSYGVILIYRGSWCPYCNAQLGAFSRALDTLSELNVKVVALSVDDEDTSAELVAKRKLHFPVGYGADADQVATAIGAYVNEDPHYLQSTGVILAPDGTVCLAVYSSGAIGRLVPDDVAGFVKYVSAHPDAH</sequence>
<dbReference type="KEGG" id="mhev:MHEL_03760"/>
<evidence type="ECO:0000313" key="2">
    <source>
        <dbReference type="EMBL" id="BBY62133.1"/>
    </source>
</evidence>
<evidence type="ECO:0000259" key="1">
    <source>
        <dbReference type="PROSITE" id="PS51352"/>
    </source>
</evidence>
<dbReference type="InterPro" id="IPR000866">
    <property type="entry name" value="AhpC/TSA"/>
</dbReference>
<dbReference type="Pfam" id="PF00578">
    <property type="entry name" value="AhpC-TSA"/>
    <property type="match status" value="1"/>
</dbReference>
<dbReference type="InterPro" id="IPR013766">
    <property type="entry name" value="Thioredoxin_domain"/>
</dbReference>
<dbReference type="SUPFAM" id="SSF52833">
    <property type="entry name" value="Thioredoxin-like"/>
    <property type="match status" value="1"/>
</dbReference>
<keyword evidence="3" id="KW-1185">Reference proteome</keyword>
<proteinExistence type="predicted"/>
<dbReference type="GO" id="GO:0016491">
    <property type="term" value="F:oxidoreductase activity"/>
    <property type="evidence" value="ECO:0007669"/>
    <property type="project" value="InterPro"/>
</dbReference>
<gene>
    <name evidence="2" type="ORF">MHEL_03760</name>
</gene>
<dbReference type="Gene3D" id="3.40.30.10">
    <property type="entry name" value="Glutaredoxin"/>
    <property type="match status" value="1"/>
</dbReference>
<evidence type="ECO:0000313" key="3">
    <source>
        <dbReference type="Proteomes" id="UP000467148"/>
    </source>
</evidence>
<dbReference type="Proteomes" id="UP000467148">
    <property type="component" value="Chromosome"/>
</dbReference>